<evidence type="ECO:0000313" key="2">
    <source>
        <dbReference type="Proteomes" id="UP000198356"/>
    </source>
</evidence>
<gene>
    <name evidence="1" type="ORF">SAMN05421770_10278</name>
</gene>
<dbReference type="EMBL" id="FZOU01000002">
    <property type="protein sequence ID" value="SNS72540.1"/>
    <property type="molecule type" value="Genomic_DNA"/>
</dbReference>
<dbReference type="Proteomes" id="UP000198356">
    <property type="component" value="Unassembled WGS sequence"/>
</dbReference>
<protein>
    <submittedName>
        <fullName evidence="1">Uncharacterized protein</fullName>
    </submittedName>
</protein>
<sequence length="60" mass="7090">MKLFWQKRALPETSEKVPAPEPELIRRLEITIERETTLFLVRRRNHDGKEARDEVSGTKS</sequence>
<name>A0A239GTT9_9BACT</name>
<accession>A0A239GTT9</accession>
<organism evidence="1 2">
    <name type="scientific">Granulicella rosea</name>
    <dbReference type="NCBI Taxonomy" id="474952"/>
    <lineage>
        <taxon>Bacteria</taxon>
        <taxon>Pseudomonadati</taxon>
        <taxon>Acidobacteriota</taxon>
        <taxon>Terriglobia</taxon>
        <taxon>Terriglobales</taxon>
        <taxon>Acidobacteriaceae</taxon>
        <taxon>Granulicella</taxon>
    </lineage>
</organism>
<dbReference type="RefSeq" id="WP_089407610.1">
    <property type="nucleotide sequence ID" value="NZ_FZOU01000002.1"/>
</dbReference>
<proteinExistence type="predicted"/>
<dbReference type="AlphaFoldDB" id="A0A239GTT9"/>
<evidence type="ECO:0000313" key="1">
    <source>
        <dbReference type="EMBL" id="SNS72540.1"/>
    </source>
</evidence>
<keyword evidence="2" id="KW-1185">Reference proteome</keyword>
<reference evidence="1 2" key="1">
    <citation type="submission" date="2017-06" db="EMBL/GenBank/DDBJ databases">
        <authorList>
            <person name="Kim H.J."/>
            <person name="Triplett B.A."/>
        </authorList>
    </citation>
    <scope>NUCLEOTIDE SEQUENCE [LARGE SCALE GENOMIC DNA]</scope>
    <source>
        <strain evidence="1 2">DSM 18704</strain>
    </source>
</reference>